<keyword evidence="2" id="KW-1185">Reference proteome</keyword>
<accession>E8JY25</accession>
<dbReference type="eggNOG" id="ENOG502ZBZ3">
    <property type="taxonomic scope" value="Bacteria"/>
</dbReference>
<protein>
    <submittedName>
        <fullName evidence="1">Uncharacterized protein</fullName>
    </submittedName>
</protein>
<comment type="caution">
    <text evidence="1">The sequence shown here is derived from an EMBL/GenBank/DDBJ whole genome shotgun (WGS) entry which is preliminary data.</text>
</comment>
<proteinExistence type="predicted"/>
<dbReference type="Proteomes" id="UP000002815">
    <property type="component" value="Unassembled WGS sequence"/>
</dbReference>
<reference evidence="1 2" key="1">
    <citation type="submission" date="2010-12" db="EMBL/GenBank/DDBJ databases">
        <authorList>
            <person name="Muzny D."/>
            <person name="Qin X."/>
            <person name="Deng J."/>
            <person name="Jiang H."/>
            <person name="Liu Y."/>
            <person name="Qu J."/>
            <person name="Song X.-Z."/>
            <person name="Zhang L."/>
            <person name="Thornton R."/>
            <person name="Coyle M."/>
            <person name="Francisco L."/>
            <person name="Jackson L."/>
            <person name="Javaid M."/>
            <person name="Korchina V."/>
            <person name="Kovar C."/>
            <person name="Mata R."/>
            <person name="Mathew T."/>
            <person name="Ngo R."/>
            <person name="Nguyen L."/>
            <person name="Nguyen N."/>
            <person name="Okwuonu G."/>
            <person name="Ongeri F."/>
            <person name="Pham C."/>
            <person name="Simmons D."/>
            <person name="Wilczek-Boney K."/>
            <person name="Hale W."/>
            <person name="Jakkamsetti A."/>
            <person name="Pham P."/>
            <person name="Ruth R."/>
            <person name="San Lucas F."/>
            <person name="Warren J."/>
            <person name="Zhang J."/>
            <person name="Zhao Z."/>
            <person name="Zhou C."/>
            <person name="Zhu D."/>
            <person name="Lee S."/>
            <person name="Bess C."/>
            <person name="Blankenburg K."/>
            <person name="Forbes L."/>
            <person name="Fu Q."/>
            <person name="Gubbala S."/>
            <person name="Hirani K."/>
            <person name="Jayaseelan J.C."/>
            <person name="Lara F."/>
            <person name="Munidasa M."/>
            <person name="Palculict T."/>
            <person name="Patil S."/>
            <person name="Pu L.-L."/>
            <person name="Saada N."/>
            <person name="Tang L."/>
            <person name="Weissenberger G."/>
            <person name="Zhu Y."/>
            <person name="Hemphill L."/>
            <person name="Shang Y."/>
            <person name="Youmans B."/>
            <person name="Ayvaz T."/>
            <person name="Ross M."/>
            <person name="Santibanez J."/>
            <person name="Aqrawi P."/>
            <person name="Gross S."/>
            <person name="Joshi V."/>
            <person name="Fowler G."/>
            <person name="Nazareth L."/>
            <person name="Reid J."/>
            <person name="Worley K."/>
            <person name="Petrosino J."/>
            <person name="Highlander S."/>
            <person name="Gibbs R."/>
        </authorList>
    </citation>
    <scope>NUCLEOTIDE SEQUENCE [LARGE SCALE GENOMIC DNA]</scope>
    <source>
        <strain evidence="1 2">ATCC 700779</strain>
    </source>
</reference>
<organism evidence="1 2">
    <name type="scientific">Streptococcus infantis ATCC 700779</name>
    <dbReference type="NCBI Taxonomy" id="889204"/>
    <lineage>
        <taxon>Bacteria</taxon>
        <taxon>Bacillati</taxon>
        <taxon>Bacillota</taxon>
        <taxon>Bacilli</taxon>
        <taxon>Lactobacillales</taxon>
        <taxon>Streptococcaceae</taxon>
        <taxon>Streptococcus</taxon>
    </lineage>
</organism>
<evidence type="ECO:0000313" key="1">
    <source>
        <dbReference type="EMBL" id="EFX37207.1"/>
    </source>
</evidence>
<evidence type="ECO:0000313" key="2">
    <source>
        <dbReference type="Proteomes" id="UP000002815"/>
    </source>
</evidence>
<sequence length="272" mass="29693">MILYNIKFKGDIKMAEQDLAMQVLEQVVKLPVVKVDRSKFLVDKFSKELDPKDISTLLEQGPSSLLSQEILDRVANACIMDNVLLASGTSVLAGLPGGLAMAITIPADVAQFYAFSLKLAQELGYIYGYDDLWASRDELSEDAQNTLLLYLGVMLGVNGTAALLRAGGVAVAKQVMKTVPQKALTKTLWYPILKKVLKIFGVNLTKGGLAKGMGKFIPILGGIISGGLTFATMKPMGESLQQELSKLVNYNEEQYQEDIETIRKEAEIIEAE</sequence>
<gene>
    <name evidence="1" type="ORF">HMPREF9423_0191</name>
</gene>
<dbReference type="HOGENOM" id="CLU_071994_1_0_9"/>
<dbReference type="EMBL" id="AEVD01000004">
    <property type="protein sequence ID" value="EFX37207.1"/>
    <property type="molecule type" value="Genomic_DNA"/>
</dbReference>
<dbReference type="AlphaFoldDB" id="E8JY25"/>
<name>E8JY25_9STRE</name>